<protein>
    <submittedName>
        <fullName evidence="4">Zn-dependent hydrolase</fullName>
    </submittedName>
</protein>
<evidence type="ECO:0000313" key="6">
    <source>
        <dbReference type="Proteomes" id="UP000755667"/>
    </source>
</evidence>
<reference evidence="4 7" key="1">
    <citation type="submission" date="2021-01" db="EMBL/GenBank/DDBJ databases">
        <title>Diatom-associated Roseobacters Show Island Model of Population Structure.</title>
        <authorList>
            <person name="Qu L."/>
            <person name="Feng X."/>
            <person name="Chen Y."/>
            <person name="Li L."/>
            <person name="Wang X."/>
            <person name="Hu Z."/>
            <person name="Wang H."/>
            <person name="Luo H."/>
        </authorList>
    </citation>
    <scope>NUCLEOTIDE SEQUENCE</scope>
    <source>
        <strain evidence="5 7">CC28-63</strain>
        <strain evidence="4">CC28-69</strain>
    </source>
</reference>
<dbReference type="SUPFAM" id="SSF53187">
    <property type="entry name" value="Zn-dependent exopeptidases"/>
    <property type="match status" value="1"/>
</dbReference>
<dbReference type="EMBL" id="JAFBXF010000024">
    <property type="protein sequence ID" value="MBM2419695.1"/>
    <property type="molecule type" value="Genomic_DNA"/>
</dbReference>
<organism evidence="4 6">
    <name type="scientific">Marivita cryptomonadis</name>
    <dbReference type="NCBI Taxonomy" id="505252"/>
    <lineage>
        <taxon>Bacteria</taxon>
        <taxon>Pseudomonadati</taxon>
        <taxon>Pseudomonadota</taxon>
        <taxon>Alphaproteobacteria</taxon>
        <taxon>Rhodobacterales</taxon>
        <taxon>Roseobacteraceae</taxon>
        <taxon>Marivita</taxon>
    </lineage>
</organism>
<keyword evidence="2 4" id="KW-0378">Hydrolase</keyword>
<feature type="binding site" evidence="3">
    <location>
        <position position="131"/>
    </location>
    <ligand>
        <name>Zn(2+)</name>
        <dbReference type="ChEBI" id="CHEBI:29105"/>
        <label>2</label>
    </ligand>
</feature>
<feature type="binding site" evidence="3">
    <location>
        <position position="387"/>
    </location>
    <ligand>
        <name>Zn(2+)</name>
        <dbReference type="ChEBI" id="CHEBI:29105"/>
        <label>2</label>
    </ligand>
</feature>
<dbReference type="PANTHER" id="PTHR32494">
    <property type="entry name" value="ALLANTOATE DEIMINASE-RELATED"/>
    <property type="match status" value="1"/>
</dbReference>
<dbReference type="Gene3D" id="3.30.70.360">
    <property type="match status" value="1"/>
</dbReference>
<dbReference type="InterPro" id="IPR036264">
    <property type="entry name" value="Bact_exopeptidase_dim_dom"/>
</dbReference>
<dbReference type="Proteomes" id="UP000809440">
    <property type="component" value="Unassembled WGS sequence"/>
</dbReference>
<evidence type="ECO:0000313" key="7">
    <source>
        <dbReference type="Proteomes" id="UP000809440"/>
    </source>
</evidence>
<dbReference type="NCBIfam" id="TIGR01879">
    <property type="entry name" value="hydantase"/>
    <property type="match status" value="1"/>
</dbReference>
<name>A0A9Q2PEN4_9RHOB</name>
<dbReference type="CDD" id="cd03884">
    <property type="entry name" value="M20_bAS"/>
    <property type="match status" value="1"/>
</dbReference>
<comment type="similarity">
    <text evidence="1">Belongs to the peptidase M20 family.</text>
</comment>
<dbReference type="InterPro" id="IPR002933">
    <property type="entry name" value="Peptidase_M20"/>
</dbReference>
<feature type="binding site" evidence="3">
    <location>
        <position position="195"/>
    </location>
    <ligand>
        <name>Zn(2+)</name>
        <dbReference type="ChEBI" id="CHEBI:29105"/>
        <label>1</label>
    </ligand>
</feature>
<dbReference type="RefSeq" id="WP_138487722.1">
    <property type="nucleotide sequence ID" value="NZ_JAFBWU010000024.1"/>
</dbReference>
<dbReference type="Proteomes" id="UP000755667">
    <property type="component" value="Unassembled WGS sequence"/>
</dbReference>
<feature type="binding site" evidence="3">
    <location>
        <position position="85"/>
    </location>
    <ligand>
        <name>Zn(2+)</name>
        <dbReference type="ChEBI" id="CHEBI:29105"/>
        <label>1</label>
    </ligand>
</feature>
<dbReference type="GO" id="GO:0016813">
    <property type="term" value="F:hydrolase activity, acting on carbon-nitrogen (but not peptide) bonds, in linear amidines"/>
    <property type="evidence" value="ECO:0007669"/>
    <property type="project" value="InterPro"/>
</dbReference>
<evidence type="ECO:0000313" key="4">
    <source>
        <dbReference type="EMBL" id="MBM2415024.1"/>
    </source>
</evidence>
<dbReference type="GO" id="GO:0046872">
    <property type="term" value="F:metal ion binding"/>
    <property type="evidence" value="ECO:0007669"/>
    <property type="project" value="UniProtKB-KW"/>
</dbReference>
<evidence type="ECO:0000313" key="5">
    <source>
        <dbReference type="EMBL" id="MBM2419695.1"/>
    </source>
</evidence>
<dbReference type="AlphaFoldDB" id="A0A9Q2PEN4"/>
<evidence type="ECO:0000256" key="3">
    <source>
        <dbReference type="PIRSR" id="PIRSR001235-1"/>
    </source>
</evidence>
<sequence length="415" mass="44094">MSAPQMPKIDSTMVEDMILSLAQHGAVGETGVCRLVYTDEWQSAQAQVQTWAEEAGLVTRFDQVGNLWAKAEGQTPGPSFVTGSHIDSQRSGGRYDGALGVIAGLVALKTLVASFGPPKRALELVSLCEEESSRFPTAGFWGSRAIVERSSPEDCETVVDEAGAPISAAMRACGFDPARIGEVARDDIAGFIELHIEQGPILEDADLSVAVVDAITHIRHTEVTLTGVSNHAGAFPMDIRADPMAGMVEIAAAAIAHAETLGRPAVTTIGQCSINPNAPAIIPRSVTFTIDARHPDPKAAKALHDTHNLIMDKIAAKRGLTLTRRLTLDHPPCQSDPGPLNALQDAADAKDIQTLRMASGAGHDAQQMGRICPVAMLFVRSKDGRSHTPEEFSSIPDIVDGIQILTGALYRLGYC</sequence>
<feature type="binding site" evidence="3">
    <location>
        <position position="96"/>
    </location>
    <ligand>
        <name>Zn(2+)</name>
        <dbReference type="ChEBI" id="CHEBI:29105"/>
        <label>1</label>
    </ligand>
</feature>
<dbReference type="SUPFAM" id="SSF55031">
    <property type="entry name" value="Bacterial exopeptidase dimerisation domain"/>
    <property type="match status" value="1"/>
</dbReference>
<proteinExistence type="inferred from homology"/>
<gene>
    <name evidence="4" type="ORF">JQX41_22190</name>
    <name evidence="5" type="ORF">JQX48_22210</name>
</gene>
<evidence type="ECO:0000256" key="1">
    <source>
        <dbReference type="ARBA" id="ARBA00006153"/>
    </source>
</evidence>
<feature type="binding site" evidence="3">
    <location>
        <position position="96"/>
    </location>
    <ligand>
        <name>Zn(2+)</name>
        <dbReference type="ChEBI" id="CHEBI:29105"/>
        <label>2</label>
    </ligand>
</feature>
<dbReference type="EMBL" id="JAFBXE010000024">
    <property type="protein sequence ID" value="MBM2415024.1"/>
    <property type="molecule type" value="Genomic_DNA"/>
</dbReference>
<dbReference type="PANTHER" id="PTHR32494:SF5">
    <property type="entry name" value="ALLANTOATE AMIDOHYDROLASE"/>
    <property type="match status" value="1"/>
</dbReference>
<dbReference type="Pfam" id="PF01546">
    <property type="entry name" value="Peptidase_M20"/>
    <property type="match status" value="1"/>
</dbReference>
<keyword evidence="7" id="KW-1185">Reference proteome</keyword>
<evidence type="ECO:0000256" key="2">
    <source>
        <dbReference type="ARBA" id="ARBA00022801"/>
    </source>
</evidence>
<dbReference type="Gene3D" id="3.40.630.10">
    <property type="entry name" value="Zn peptidases"/>
    <property type="match status" value="1"/>
</dbReference>
<accession>A0A9Q2PEN4</accession>
<dbReference type="PIRSF" id="PIRSF001235">
    <property type="entry name" value="Amidase_carbamoylase"/>
    <property type="match status" value="1"/>
</dbReference>
<comment type="cofactor">
    <cofactor evidence="3">
        <name>Zn(2+)</name>
        <dbReference type="ChEBI" id="CHEBI:29105"/>
    </cofactor>
    <text evidence="3">Binds 2 Zn(2+) ions per subunit.</text>
</comment>
<keyword evidence="3" id="KW-0862">Zinc</keyword>
<comment type="caution">
    <text evidence="4">The sequence shown here is derived from an EMBL/GenBank/DDBJ whole genome shotgun (WGS) entry which is preliminary data.</text>
</comment>
<keyword evidence="3" id="KW-0479">Metal-binding</keyword>
<dbReference type="InterPro" id="IPR010158">
    <property type="entry name" value="Amidase_Cbmase"/>
</dbReference>